<reference evidence="1" key="1">
    <citation type="submission" date="2021-01" db="EMBL/GenBank/DDBJ databases">
        <authorList>
            <person name="Corre E."/>
            <person name="Pelletier E."/>
            <person name="Niang G."/>
            <person name="Scheremetjew M."/>
            <person name="Finn R."/>
            <person name="Kale V."/>
            <person name="Holt S."/>
            <person name="Cochrane G."/>
            <person name="Meng A."/>
            <person name="Brown T."/>
            <person name="Cohen L."/>
        </authorList>
    </citation>
    <scope>NUCLEOTIDE SEQUENCE</scope>
    <source>
        <strain evidence="1">B650</strain>
    </source>
</reference>
<organism evidence="1">
    <name type="scientific">Leptocylindrus danicus</name>
    <dbReference type="NCBI Taxonomy" id="163516"/>
    <lineage>
        <taxon>Eukaryota</taxon>
        <taxon>Sar</taxon>
        <taxon>Stramenopiles</taxon>
        <taxon>Ochrophyta</taxon>
        <taxon>Bacillariophyta</taxon>
        <taxon>Coscinodiscophyceae</taxon>
        <taxon>Chaetocerotophycidae</taxon>
        <taxon>Leptocylindrales</taxon>
        <taxon>Leptocylindraceae</taxon>
        <taxon>Leptocylindrus</taxon>
    </lineage>
</organism>
<evidence type="ECO:0000313" key="1">
    <source>
        <dbReference type="EMBL" id="CAD9571514.1"/>
    </source>
</evidence>
<dbReference type="AlphaFoldDB" id="A0A7S2KAW7"/>
<accession>A0A7S2KAW7</accession>
<dbReference type="EMBL" id="HBGY01011905">
    <property type="protein sequence ID" value="CAD9571514.1"/>
    <property type="molecule type" value="Transcribed_RNA"/>
</dbReference>
<sequence>MFQSKSRGVKIQSRSAHYFAKLTIIKSNTMKFSIAALTLLTNTAKARLFFRHDNTNEKQEVDVQRNTQTTACYDGKNIRFTVADGDCSEDEFLEGLQAALDSKNNCDNDASTELDLLTDGGTEAALANITALCETFLDSIDQVDIYESLTGDLKNERALEEYFDGGTTINEERQYTDDEGTETWVAADDYSKVNTFYNNYAQDSVVNYPSDMKNFAECEIRAAYCCWAADRQANDNNGNCEEPYDDACVDADPGDNTDVCYVDMANAPTSARVAGGYAIFNDDVEGDIHCHGFAWGNDETSASAVYKGNNLFYVSLYDHFYQRGYVRNVP</sequence>
<proteinExistence type="predicted"/>
<name>A0A7S2KAW7_9STRA</name>
<gene>
    <name evidence="1" type="ORF">LDAN0321_LOCUS7546</name>
</gene>
<protein>
    <submittedName>
        <fullName evidence="1">Uncharacterized protein</fullName>
    </submittedName>
</protein>